<dbReference type="KEGG" id="hjo:AY555_07440"/>
<accession>A0A143DEE9</accession>
<dbReference type="EMBL" id="CP014525">
    <property type="protein sequence ID" value="AMW35036.1"/>
    <property type="molecule type" value="Genomic_DNA"/>
</dbReference>
<dbReference type="Proteomes" id="UP000076066">
    <property type="component" value="Chromosome"/>
</dbReference>
<keyword evidence="3" id="KW-1185">Reference proteome</keyword>
<evidence type="ECO:0000313" key="2">
    <source>
        <dbReference type="EMBL" id="AMW35036.1"/>
    </source>
</evidence>
<dbReference type="Pfam" id="PF05164">
    <property type="entry name" value="ZapA"/>
    <property type="match status" value="1"/>
</dbReference>
<dbReference type="GeneID" id="53316989"/>
<gene>
    <name evidence="2" type="ORF">AY555_07440</name>
</gene>
<dbReference type="SUPFAM" id="SSF102829">
    <property type="entry name" value="Cell division protein ZapA-like"/>
    <property type="match status" value="1"/>
</dbReference>
<organism evidence="2 3">
    <name type="scientific">Haematospirillum jordaniae</name>
    <dbReference type="NCBI Taxonomy" id="1549855"/>
    <lineage>
        <taxon>Bacteria</taxon>
        <taxon>Pseudomonadati</taxon>
        <taxon>Pseudomonadota</taxon>
        <taxon>Alphaproteobacteria</taxon>
        <taxon>Rhodospirillales</taxon>
        <taxon>Novispirillaceae</taxon>
        <taxon>Haematospirillum</taxon>
    </lineage>
</organism>
<reference evidence="2 3" key="1">
    <citation type="submission" date="2016-02" db="EMBL/GenBank/DDBJ databases">
        <title>Complete Genome of H5569, the type strain of the newly described species Haematospirillium jordaniae.</title>
        <authorList>
            <person name="Nicholson A.C."/>
            <person name="Humrighouse B.W."/>
            <person name="Loparov V."/>
            <person name="McQuiston J.R."/>
        </authorList>
    </citation>
    <scope>NUCLEOTIDE SEQUENCE [LARGE SCALE GENOMIC DNA]</scope>
    <source>
        <strain evidence="2 3">H5569</strain>
    </source>
</reference>
<protein>
    <recommendedName>
        <fullName evidence="4">Cell division protein ZapA</fullName>
    </recommendedName>
</protein>
<evidence type="ECO:0008006" key="4">
    <source>
        <dbReference type="Google" id="ProtNLM"/>
    </source>
</evidence>
<proteinExistence type="predicted"/>
<dbReference type="InterPro" id="IPR036192">
    <property type="entry name" value="Cell_div_ZapA-like_sf"/>
</dbReference>
<dbReference type="RefSeq" id="WP_066135251.1">
    <property type="nucleotide sequence ID" value="NZ_CP014525.1"/>
</dbReference>
<evidence type="ECO:0000256" key="1">
    <source>
        <dbReference type="SAM" id="Coils"/>
    </source>
</evidence>
<dbReference type="OrthoDB" id="9797575at2"/>
<keyword evidence="1" id="KW-0175">Coiled coil</keyword>
<feature type="coiled-coil region" evidence="1">
    <location>
        <begin position="70"/>
        <end position="164"/>
    </location>
</feature>
<dbReference type="InterPro" id="IPR007838">
    <property type="entry name" value="Cell_div_ZapA-like"/>
</dbReference>
<evidence type="ECO:0000313" key="3">
    <source>
        <dbReference type="Proteomes" id="UP000076066"/>
    </source>
</evidence>
<name>A0A143DEE9_9PROT</name>
<dbReference type="AlphaFoldDB" id="A0A143DEE9"/>
<sequence length="196" mass="21867">MAKVTLTINSRHYTVGCEDGQEAEVELLGRDIDRRARALANEAGAVSDELVMVLVSLLLADEAREATKARDALVRSLEEAVEARDKAQEMSEHIALEADQEIRRVVGVRDRLEADRDAALSAHKALEASLCAMQQERDVLRAQLEEARQALDSARLHLEQRRDEQSTLRLSEENFVSAIEHMAKRVETVAQTLLVS</sequence>
<dbReference type="STRING" id="1549855.AY555_07440"/>